<dbReference type="NCBIfam" id="TIGR04098">
    <property type="entry name" value="LnmK_bifunc"/>
    <property type="match status" value="1"/>
</dbReference>
<dbReference type="EMBL" id="BAABEP010000100">
    <property type="protein sequence ID" value="GAA3762404.1"/>
    <property type="molecule type" value="Genomic_DNA"/>
</dbReference>
<evidence type="ECO:0000259" key="1">
    <source>
        <dbReference type="Pfam" id="PF18238"/>
    </source>
</evidence>
<dbReference type="Gene3D" id="3.10.129.10">
    <property type="entry name" value="Hotdog Thioesterase"/>
    <property type="match status" value="1"/>
</dbReference>
<gene>
    <name evidence="2" type="ORF">GCM10023082_65170</name>
</gene>
<keyword evidence="3" id="KW-1185">Reference proteome</keyword>
<protein>
    <recommendedName>
        <fullName evidence="1">LnmK N-terminal domain-containing protein</fullName>
    </recommendedName>
</protein>
<reference evidence="3" key="1">
    <citation type="journal article" date="2019" name="Int. J. Syst. Evol. Microbiol.">
        <title>The Global Catalogue of Microorganisms (GCM) 10K type strain sequencing project: providing services to taxonomists for standard genome sequencing and annotation.</title>
        <authorList>
            <consortium name="The Broad Institute Genomics Platform"/>
            <consortium name="The Broad Institute Genome Sequencing Center for Infectious Disease"/>
            <person name="Wu L."/>
            <person name="Ma J."/>
        </authorList>
    </citation>
    <scope>NUCLEOTIDE SEQUENCE [LARGE SCALE GENOMIC DNA]</scope>
    <source>
        <strain evidence="3">JCM 30846</strain>
    </source>
</reference>
<sequence>MNRSTTTELARTVDGSSLSRHVVVAPGMCSGGSLVFGRIGDWTWEAVAAACRTNVHAARTPEGQPAYLSFYYFRVRGGDAVHPHGLAFGDELQVTSRVFQFGSQAVITLHRLAPAGLGLADTPLSPAELYEHPHPDCLYAENFNRWIARSRPGSNRRLSQVAPPDFSYGALPRLPNPYSPRTLVGRAREAGSFYATPPPGLVPAGPAHTSEYALDVVRDLNGAGLVYFASYFSIFDTALLRVWRSLGRGDAQFLRRKVVDQKVGYFGNADPGAVFTITVRRWRSTARPSIEAADMALRDSGTGRLLAVAGVEIDLDAS</sequence>
<organism evidence="2 3">
    <name type="scientific">Streptomyces tremellae</name>
    <dbReference type="NCBI Taxonomy" id="1124239"/>
    <lineage>
        <taxon>Bacteria</taxon>
        <taxon>Bacillati</taxon>
        <taxon>Actinomycetota</taxon>
        <taxon>Actinomycetes</taxon>
        <taxon>Kitasatosporales</taxon>
        <taxon>Streptomycetaceae</taxon>
        <taxon>Streptomyces</taxon>
    </lineage>
</organism>
<dbReference type="SUPFAM" id="SSF54637">
    <property type="entry name" value="Thioesterase/thiol ester dehydrase-isomerase"/>
    <property type="match status" value="1"/>
</dbReference>
<dbReference type="RefSeq" id="WP_345655579.1">
    <property type="nucleotide sequence ID" value="NZ_BAABEP010000100.1"/>
</dbReference>
<dbReference type="Pfam" id="PF18238">
    <property type="entry name" value="LnmK_N_HDF"/>
    <property type="match status" value="1"/>
</dbReference>
<comment type="caution">
    <text evidence="2">The sequence shown here is derived from an EMBL/GenBank/DDBJ whole genome shotgun (WGS) entry which is preliminary data.</text>
</comment>
<proteinExistence type="predicted"/>
<dbReference type="InterPro" id="IPR024091">
    <property type="entry name" value="LnmK-like_bifun_acyl/decarbox"/>
</dbReference>
<feature type="domain" description="LnmK N-terminal" evidence="1">
    <location>
        <begin position="20"/>
        <end position="193"/>
    </location>
</feature>
<evidence type="ECO:0000313" key="3">
    <source>
        <dbReference type="Proteomes" id="UP001499884"/>
    </source>
</evidence>
<name>A0ABP7GEC6_9ACTN</name>
<evidence type="ECO:0000313" key="2">
    <source>
        <dbReference type="EMBL" id="GAA3762404.1"/>
    </source>
</evidence>
<dbReference type="Proteomes" id="UP001499884">
    <property type="component" value="Unassembled WGS sequence"/>
</dbReference>
<accession>A0ABP7GEC6</accession>
<dbReference type="InterPro" id="IPR040718">
    <property type="entry name" value="LnmK_N_HDF"/>
</dbReference>
<dbReference type="InterPro" id="IPR029069">
    <property type="entry name" value="HotDog_dom_sf"/>
</dbReference>